<dbReference type="Gene3D" id="3.90.550.10">
    <property type="entry name" value="Spore Coat Polysaccharide Biosynthesis Protein SpsA, Chain A"/>
    <property type="match status" value="1"/>
</dbReference>
<organism evidence="1 2">
    <name type="scientific">Roseovarius marisflavi</name>
    <dbReference type="NCBI Taxonomy" id="1054996"/>
    <lineage>
        <taxon>Bacteria</taxon>
        <taxon>Pseudomonadati</taxon>
        <taxon>Pseudomonadota</taxon>
        <taxon>Alphaproteobacteria</taxon>
        <taxon>Rhodobacterales</taxon>
        <taxon>Roseobacteraceae</taxon>
        <taxon>Roseovarius</taxon>
    </lineage>
</organism>
<accession>A0A1M6WXC8</accession>
<dbReference type="STRING" id="1054996.SAMN05444414_103157"/>
<dbReference type="InterPro" id="IPR029044">
    <property type="entry name" value="Nucleotide-diphossugar_trans"/>
</dbReference>
<dbReference type="Proteomes" id="UP000184191">
    <property type="component" value="Unassembled WGS sequence"/>
</dbReference>
<evidence type="ECO:0000313" key="1">
    <source>
        <dbReference type="EMBL" id="SHK98229.1"/>
    </source>
</evidence>
<proteinExistence type="predicted"/>
<keyword evidence="2" id="KW-1185">Reference proteome</keyword>
<evidence type="ECO:0000313" key="2">
    <source>
        <dbReference type="Proteomes" id="UP000184191"/>
    </source>
</evidence>
<protein>
    <recommendedName>
        <fullName evidence="3">Methyltransferase domain-containing protein</fullName>
    </recommendedName>
</protein>
<dbReference type="SUPFAM" id="SSF53448">
    <property type="entry name" value="Nucleotide-diphospho-sugar transferases"/>
    <property type="match status" value="1"/>
</dbReference>
<evidence type="ECO:0008006" key="3">
    <source>
        <dbReference type="Google" id="ProtNLM"/>
    </source>
</evidence>
<dbReference type="EMBL" id="FRBN01000003">
    <property type="protein sequence ID" value="SHK98229.1"/>
    <property type="molecule type" value="Genomic_DNA"/>
</dbReference>
<gene>
    <name evidence="1" type="ORF">SAMN05444414_103157</name>
</gene>
<name>A0A1M6WXC8_9RHOB</name>
<dbReference type="OrthoDB" id="5614897at2"/>
<sequence>MKNPYKTHWYHRQMAYWLDKDPGRDSGDMQEMEVIRLDPQPGTKASSKPPVRIFLGTEPGQYRATRIFVWSVMQVRDPARAYEIHLMSNVAGIPRVGWKTGFTNYRYAIPHWAGNAGRAIYNDVDQIYLQDPAGLFDMDMKGKGVLAISVKENSVMLIDCEKMGKLWTLADVAAGKKHDHFKGAMADADLFGEMPGTWNSRDGEHPVEQTNCLHYTTLHSQPWKPFPGYLRYREGPLYSLWHDLEKSADEAGYLMFTKEQPSAEFGRLIAQYQQMHDTPETFAGYQIKKHFTTVANLVRATGATEILDYGSGKAINYDTIPGEPEDSPYRQSDALPGLRIRCYDPGHAPFSDIGEGRYGGVISTDVVEHLSSADVPWVIDEMFSRASGFVMIVAACYPAVKTLPDGRNAHTTQQPPYWWHVQMALASRRYPGVRWTMIAEEKGKLGRKQNVFTEASPSPLT</sequence>
<dbReference type="RefSeq" id="WP_139279249.1">
    <property type="nucleotide sequence ID" value="NZ_FRBN01000003.1"/>
</dbReference>
<dbReference type="AlphaFoldDB" id="A0A1M6WXC8"/>
<reference evidence="2" key="1">
    <citation type="submission" date="2016-11" db="EMBL/GenBank/DDBJ databases">
        <authorList>
            <person name="Varghese N."/>
            <person name="Submissions S."/>
        </authorList>
    </citation>
    <scope>NUCLEOTIDE SEQUENCE [LARGE SCALE GENOMIC DNA]</scope>
    <source>
        <strain evidence="2">DSM 29327</strain>
    </source>
</reference>